<evidence type="ECO:0000256" key="4">
    <source>
        <dbReference type="ARBA" id="ARBA00022490"/>
    </source>
</evidence>
<dbReference type="HAMAP" id="MF_00041">
    <property type="entry name" value="Cys_tRNA_synth"/>
    <property type="match status" value="1"/>
</dbReference>
<dbReference type="SMART" id="SM00840">
    <property type="entry name" value="DALR_2"/>
    <property type="match status" value="1"/>
</dbReference>
<dbReference type="Pfam" id="PF01406">
    <property type="entry name" value="tRNA-synt_1e"/>
    <property type="match status" value="1"/>
</dbReference>
<feature type="binding site" evidence="12">
    <location>
        <position position="31"/>
    </location>
    <ligand>
        <name>Zn(2+)</name>
        <dbReference type="ChEBI" id="CHEBI:29105"/>
    </ligand>
</feature>
<dbReference type="PRINTS" id="PR00983">
    <property type="entry name" value="TRNASYNTHCYS"/>
</dbReference>
<dbReference type="InterPro" id="IPR024909">
    <property type="entry name" value="Cys-tRNA/MSH_ligase"/>
</dbReference>
<dbReference type="PANTHER" id="PTHR10890">
    <property type="entry name" value="CYSTEINYL-TRNA SYNTHETASE"/>
    <property type="match status" value="1"/>
</dbReference>
<dbReference type="InterPro" id="IPR056411">
    <property type="entry name" value="CysS_C"/>
</dbReference>
<dbReference type="EMBL" id="AP025225">
    <property type="protein sequence ID" value="BDB96295.1"/>
    <property type="molecule type" value="Genomic_DNA"/>
</dbReference>
<dbReference type="Gene3D" id="1.20.120.1910">
    <property type="entry name" value="Cysteine-tRNA ligase, C-terminal anti-codon recognition domain"/>
    <property type="match status" value="1"/>
</dbReference>
<evidence type="ECO:0000256" key="1">
    <source>
        <dbReference type="ARBA" id="ARBA00004496"/>
    </source>
</evidence>
<keyword evidence="4 12" id="KW-0963">Cytoplasm</keyword>
<dbReference type="PANTHER" id="PTHR10890:SF3">
    <property type="entry name" value="CYSTEINE--TRNA LIGASE, CYTOPLASMIC"/>
    <property type="match status" value="1"/>
</dbReference>
<keyword evidence="10 12" id="KW-0648">Protein biosynthesis</keyword>
<evidence type="ECO:0000256" key="12">
    <source>
        <dbReference type="HAMAP-Rule" id="MF_00041"/>
    </source>
</evidence>
<keyword evidence="15" id="KW-1185">Reference proteome</keyword>
<dbReference type="InterPro" id="IPR014729">
    <property type="entry name" value="Rossmann-like_a/b/a_fold"/>
</dbReference>
<feature type="domain" description="Cysteinyl-tRNA synthetase class Ia DALR" evidence="13">
    <location>
        <begin position="352"/>
        <end position="410"/>
    </location>
</feature>
<dbReference type="Gene3D" id="3.40.50.620">
    <property type="entry name" value="HUPs"/>
    <property type="match status" value="1"/>
</dbReference>
<dbReference type="InterPro" id="IPR015803">
    <property type="entry name" value="Cys-tRNA-ligase"/>
</dbReference>
<keyword evidence="5 12" id="KW-0436">Ligase</keyword>
<feature type="short sequence motif" description="'KMSKS' region" evidence="12">
    <location>
        <begin position="276"/>
        <end position="280"/>
    </location>
</feature>
<keyword evidence="11 12" id="KW-0030">Aminoacyl-tRNA synthetase</keyword>
<keyword evidence="7 12" id="KW-0547">Nucleotide-binding</keyword>
<dbReference type="NCBIfam" id="TIGR00435">
    <property type="entry name" value="cysS"/>
    <property type="match status" value="1"/>
</dbReference>
<dbReference type="InterPro" id="IPR032678">
    <property type="entry name" value="tRNA-synt_1_cat_dom"/>
</dbReference>
<dbReference type="CDD" id="cd00672">
    <property type="entry name" value="CysRS_core"/>
    <property type="match status" value="1"/>
</dbReference>
<dbReference type="Pfam" id="PF09190">
    <property type="entry name" value="DALR_2"/>
    <property type="match status" value="1"/>
</dbReference>
<name>A0ABM7V958_9PROT</name>
<feature type="binding site" evidence="12">
    <location>
        <position position="211"/>
    </location>
    <ligand>
        <name>Zn(2+)</name>
        <dbReference type="ChEBI" id="CHEBI:29105"/>
    </ligand>
</feature>
<feature type="binding site" evidence="12">
    <location>
        <position position="236"/>
    </location>
    <ligand>
        <name>Zn(2+)</name>
        <dbReference type="ChEBI" id="CHEBI:29105"/>
    </ligand>
</feature>
<reference evidence="14" key="1">
    <citation type="submission" date="2021-10" db="EMBL/GenBank/DDBJ databases">
        <title>Genome Sequence of The Candidatus Hydrogeosomobacter endosymbioticus, an Intracellular Bacterial Symbiont of the Anaerobic Ciliate GW7.</title>
        <authorList>
            <person name="Shiohama Y."/>
            <person name="Shinzato N."/>
        </authorList>
    </citation>
    <scope>NUCLEOTIDE SEQUENCE [LARGE SCALE GENOMIC DNA]</scope>
    <source>
        <strain evidence="14">200920</strain>
    </source>
</reference>
<comment type="cofactor">
    <cofactor evidence="12">
        <name>Zn(2+)</name>
        <dbReference type="ChEBI" id="CHEBI:29105"/>
    </cofactor>
    <text evidence="12">Binds 1 zinc ion per subunit.</text>
</comment>
<feature type="binding site" evidence="12">
    <location>
        <position position="279"/>
    </location>
    <ligand>
        <name>ATP</name>
        <dbReference type="ChEBI" id="CHEBI:30616"/>
    </ligand>
</feature>
<comment type="subcellular location">
    <subcellularLocation>
        <location evidence="1 12">Cytoplasm</location>
    </subcellularLocation>
</comment>
<dbReference type="InterPro" id="IPR009080">
    <property type="entry name" value="tRNAsynth_Ia_anticodon-bd"/>
</dbReference>
<dbReference type="InterPro" id="IPR015273">
    <property type="entry name" value="Cys-tRNA-synt_Ia_DALR"/>
</dbReference>
<dbReference type="EC" id="6.1.1.16" evidence="12"/>
<comment type="subunit">
    <text evidence="3 12">Monomer.</text>
</comment>
<dbReference type="Proteomes" id="UP001320209">
    <property type="component" value="Chromosome"/>
</dbReference>
<feature type="short sequence motif" description="'HIGH' region" evidence="12">
    <location>
        <begin position="33"/>
        <end position="43"/>
    </location>
</feature>
<evidence type="ECO:0000256" key="5">
    <source>
        <dbReference type="ARBA" id="ARBA00022598"/>
    </source>
</evidence>
<sequence length="472" mass="53652">MTLRIAIYNTLSRKKEEFIPIVQENVGIYVCGPTVYGPIHLGNARSCTIFDSFVRFLRHAFASVTYVRNLTDVDDKINDAARARKISIKELTEGTTDMFHRDSARILNLPPDIEPRATDHIEEMISLIVRMIESGHAYARDYHVLFDVSSFPNYGSLSRMPMDQIVHGARVEVATYKDSPEDFVLWKPSKAGEPGWDSPWGYGRPGWHIECSAMSYKYLGAPFDIHGGGNDLIFPHHENEIAQSCAALEEELLEGQKGIFARYWMHNNMLIVNGEKMSKSLGNFILLKDALEKFNGEVIRWALLSTHYRHVLNWEEQLLQQSLSCIDHLYTSIRKYDDGIPAVIDEVSPDEAVLECLCDDFNTPSAMRRLQEIAKETNKLRGSEGAKHAAILKKSAQLLGFLPQKADLWFKSIDKHTQSISTDVIEALIYEREKARKEKDFALSDSIRNKLNDLGVELEDSADGKTSWKLIR</sequence>
<keyword evidence="6 12" id="KW-0479">Metal-binding</keyword>
<dbReference type="SUPFAM" id="SSF52374">
    <property type="entry name" value="Nucleotidylyl transferase"/>
    <property type="match status" value="1"/>
</dbReference>
<comment type="similarity">
    <text evidence="2 12">Belongs to the class-I aminoacyl-tRNA synthetase family.</text>
</comment>
<evidence type="ECO:0000313" key="14">
    <source>
        <dbReference type="EMBL" id="BDB96295.1"/>
    </source>
</evidence>
<evidence type="ECO:0000256" key="11">
    <source>
        <dbReference type="ARBA" id="ARBA00023146"/>
    </source>
</evidence>
<comment type="catalytic activity">
    <reaction evidence="12">
        <text>tRNA(Cys) + L-cysteine + ATP = L-cysteinyl-tRNA(Cys) + AMP + diphosphate</text>
        <dbReference type="Rhea" id="RHEA:17773"/>
        <dbReference type="Rhea" id="RHEA-COMP:9661"/>
        <dbReference type="Rhea" id="RHEA-COMP:9679"/>
        <dbReference type="ChEBI" id="CHEBI:30616"/>
        <dbReference type="ChEBI" id="CHEBI:33019"/>
        <dbReference type="ChEBI" id="CHEBI:35235"/>
        <dbReference type="ChEBI" id="CHEBI:78442"/>
        <dbReference type="ChEBI" id="CHEBI:78517"/>
        <dbReference type="ChEBI" id="CHEBI:456215"/>
        <dbReference type="EC" id="6.1.1.16"/>
    </reaction>
</comment>
<evidence type="ECO:0000256" key="6">
    <source>
        <dbReference type="ARBA" id="ARBA00022723"/>
    </source>
</evidence>
<gene>
    <name evidence="12 14" type="primary">cysS</name>
    <name evidence="14" type="ORF">HYD_4280</name>
</gene>
<evidence type="ECO:0000256" key="2">
    <source>
        <dbReference type="ARBA" id="ARBA00005594"/>
    </source>
</evidence>
<feature type="binding site" evidence="12">
    <location>
        <position position="240"/>
    </location>
    <ligand>
        <name>Zn(2+)</name>
        <dbReference type="ChEBI" id="CHEBI:29105"/>
    </ligand>
</feature>
<dbReference type="GO" id="GO:0016874">
    <property type="term" value="F:ligase activity"/>
    <property type="evidence" value="ECO:0007669"/>
    <property type="project" value="UniProtKB-KW"/>
</dbReference>
<accession>A0ABM7V958</accession>
<dbReference type="RefSeq" id="WP_236864545.1">
    <property type="nucleotide sequence ID" value="NZ_AP025225.1"/>
</dbReference>
<evidence type="ECO:0000256" key="8">
    <source>
        <dbReference type="ARBA" id="ARBA00022833"/>
    </source>
</evidence>
<evidence type="ECO:0000256" key="3">
    <source>
        <dbReference type="ARBA" id="ARBA00011245"/>
    </source>
</evidence>
<evidence type="ECO:0000256" key="7">
    <source>
        <dbReference type="ARBA" id="ARBA00022741"/>
    </source>
</evidence>
<proteinExistence type="inferred from homology"/>
<dbReference type="SUPFAM" id="SSF47323">
    <property type="entry name" value="Anticodon-binding domain of a subclass of class I aminoacyl-tRNA synthetases"/>
    <property type="match status" value="1"/>
</dbReference>
<keyword evidence="9 12" id="KW-0067">ATP-binding</keyword>
<protein>
    <recommendedName>
        <fullName evidence="12">Cysteine--tRNA ligase</fullName>
        <ecNumber evidence="12">6.1.1.16</ecNumber>
    </recommendedName>
    <alternativeName>
        <fullName evidence="12">Cysteinyl-tRNA synthetase</fullName>
        <shortName evidence="12">CysRS</shortName>
    </alternativeName>
</protein>
<keyword evidence="8 12" id="KW-0862">Zinc</keyword>
<evidence type="ECO:0000313" key="15">
    <source>
        <dbReference type="Proteomes" id="UP001320209"/>
    </source>
</evidence>
<dbReference type="Pfam" id="PF23493">
    <property type="entry name" value="CysS_C"/>
    <property type="match status" value="1"/>
</dbReference>
<evidence type="ECO:0000259" key="13">
    <source>
        <dbReference type="SMART" id="SM00840"/>
    </source>
</evidence>
<evidence type="ECO:0000256" key="10">
    <source>
        <dbReference type="ARBA" id="ARBA00022917"/>
    </source>
</evidence>
<organism evidence="14 15">
    <name type="scientific">Candidatus Hydrogenosomobacter endosymbioticus</name>
    <dbReference type="NCBI Taxonomy" id="2558174"/>
    <lineage>
        <taxon>Bacteria</taxon>
        <taxon>Pseudomonadati</taxon>
        <taxon>Pseudomonadota</taxon>
        <taxon>Alphaproteobacteria</taxon>
        <taxon>Holosporales</taxon>
        <taxon>Holosporaceae</taxon>
        <taxon>Candidatus Hydrogenosomobacter</taxon>
    </lineage>
</organism>
<evidence type="ECO:0000256" key="9">
    <source>
        <dbReference type="ARBA" id="ARBA00022840"/>
    </source>
</evidence>